<evidence type="ECO:0000256" key="1">
    <source>
        <dbReference type="SAM" id="MobiDB-lite"/>
    </source>
</evidence>
<reference evidence="2" key="1">
    <citation type="submission" date="2022-10" db="EMBL/GenBank/DDBJ databases">
        <authorList>
            <person name="Chen Y."/>
            <person name="Dougan E. K."/>
            <person name="Chan C."/>
            <person name="Rhodes N."/>
            <person name="Thang M."/>
        </authorList>
    </citation>
    <scope>NUCLEOTIDE SEQUENCE</scope>
</reference>
<dbReference type="AlphaFoldDB" id="A0A9P1FQJ1"/>
<feature type="compositionally biased region" description="Gly residues" evidence="1">
    <location>
        <begin position="149"/>
        <end position="158"/>
    </location>
</feature>
<evidence type="ECO:0000313" key="4">
    <source>
        <dbReference type="Proteomes" id="UP001152797"/>
    </source>
</evidence>
<dbReference type="EMBL" id="CAMXCT020000750">
    <property type="protein sequence ID" value="CAL1136182.1"/>
    <property type="molecule type" value="Genomic_DNA"/>
</dbReference>
<feature type="compositionally biased region" description="Low complexity" evidence="1">
    <location>
        <begin position="334"/>
        <end position="352"/>
    </location>
</feature>
<feature type="region of interest" description="Disordered" evidence="1">
    <location>
        <begin position="1"/>
        <end position="189"/>
    </location>
</feature>
<sequence length="509" mass="53174">MDRRPDKSVLPGRFSESDSSEKNLPPFKKPAAQASSSKGCKNPKGIPKSTAGDDDDREATTDTEIDDAPIDENCPLGGAEHDDDNEDGDSGLVGMSKALKASREKALKGRRRRKSDFQYPDNQLGMPSDYFKRMGAATSPAAGEEPCGHGSGSAGDGPGSYSHDAAATPMEEPGATCGGTPAPPANGGHGAVGVEAARAVAVALDLDGAVVTRELVAKTYDAVCKALVLVERAGMACEDFPSPSLGPEDVSATSLTPTEPESTPDRAWRTPVDVDSSPRHAPEPDHAPEPTPSEVLIPEVGKPCRGRNAKAKASSAKAKKAANPKSSPEKKAAPKSLPKSRATRKAAAPKAAAKAKVKAMGKGRAKKTKRSAEDAEMGDAALASENVEMGPEATETVEGGVATTAEMGAGLAVEARETADSTVHMPARAGMAEMAENTETPEATEHRYANGMTEKEVARKMHSVYSTAWKLEKDKGKKRACAAAARRKWASTYGPNESLAVQRVLRDVV</sequence>
<name>A0A9P1FQJ1_9DINO</name>
<dbReference type="EMBL" id="CAMXCT030000750">
    <property type="protein sequence ID" value="CAL4770119.1"/>
    <property type="molecule type" value="Genomic_DNA"/>
</dbReference>
<dbReference type="EMBL" id="CAMXCT010000750">
    <property type="protein sequence ID" value="CAI3982807.1"/>
    <property type="molecule type" value="Genomic_DNA"/>
</dbReference>
<comment type="caution">
    <text evidence="2">The sequence shown here is derived from an EMBL/GenBank/DDBJ whole genome shotgun (WGS) entry which is preliminary data.</text>
</comment>
<feature type="compositionally biased region" description="Basic residues" evidence="1">
    <location>
        <begin position="353"/>
        <end position="369"/>
    </location>
</feature>
<gene>
    <name evidence="2" type="ORF">C1SCF055_LOCUS10471</name>
</gene>
<feature type="compositionally biased region" description="Basic and acidic residues" evidence="1">
    <location>
        <begin position="276"/>
        <end position="288"/>
    </location>
</feature>
<keyword evidence="4" id="KW-1185">Reference proteome</keyword>
<feature type="region of interest" description="Disordered" evidence="1">
    <location>
        <begin position="240"/>
        <end position="376"/>
    </location>
</feature>
<organism evidence="2">
    <name type="scientific">Cladocopium goreaui</name>
    <dbReference type="NCBI Taxonomy" id="2562237"/>
    <lineage>
        <taxon>Eukaryota</taxon>
        <taxon>Sar</taxon>
        <taxon>Alveolata</taxon>
        <taxon>Dinophyceae</taxon>
        <taxon>Suessiales</taxon>
        <taxon>Symbiodiniaceae</taxon>
        <taxon>Cladocopium</taxon>
    </lineage>
</organism>
<accession>A0A9P1FQJ1</accession>
<dbReference type="Proteomes" id="UP001152797">
    <property type="component" value="Unassembled WGS sequence"/>
</dbReference>
<reference evidence="3" key="2">
    <citation type="submission" date="2024-04" db="EMBL/GenBank/DDBJ databases">
        <authorList>
            <person name="Chen Y."/>
            <person name="Shah S."/>
            <person name="Dougan E. K."/>
            <person name="Thang M."/>
            <person name="Chan C."/>
        </authorList>
    </citation>
    <scope>NUCLEOTIDE SEQUENCE [LARGE SCALE GENOMIC DNA]</scope>
</reference>
<protein>
    <submittedName>
        <fullName evidence="2">Uncharacterized protein</fullName>
    </submittedName>
</protein>
<evidence type="ECO:0000313" key="2">
    <source>
        <dbReference type="EMBL" id="CAI3982807.1"/>
    </source>
</evidence>
<proteinExistence type="predicted"/>
<evidence type="ECO:0000313" key="3">
    <source>
        <dbReference type="EMBL" id="CAL1136182.1"/>
    </source>
</evidence>
<feature type="compositionally biased region" description="Acidic residues" evidence="1">
    <location>
        <begin position="52"/>
        <end position="70"/>
    </location>
</feature>